<proteinExistence type="predicted"/>
<keyword evidence="3" id="KW-1185">Reference proteome</keyword>
<dbReference type="Proteomes" id="UP000886653">
    <property type="component" value="Unassembled WGS sequence"/>
</dbReference>
<reference evidence="2" key="1">
    <citation type="submission" date="2013-11" db="EMBL/GenBank/DDBJ databases">
        <title>Genome sequence of the fusiform rust pathogen reveals effectors for host alternation and coevolution with pine.</title>
        <authorList>
            <consortium name="DOE Joint Genome Institute"/>
            <person name="Smith K."/>
            <person name="Pendleton A."/>
            <person name="Kubisiak T."/>
            <person name="Anderson C."/>
            <person name="Salamov A."/>
            <person name="Aerts A."/>
            <person name="Riley R."/>
            <person name="Clum A."/>
            <person name="Lindquist E."/>
            <person name="Ence D."/>
            <person name="Campbell M."/>
            <person name="Kronenberg Z."/>
            <person name="Feau N."/>
            <person name="Dhillon B."/>
            <person name="Hamelin R."/>
            <person name="Burleigh J."/>
            <person name="Smith J."/>
            <person name="Yandell M."/>
            <person name="Nelson C."/>
            <person name="Grigoriev I."/>
            <person name="Davis J."/>
        </authorList>
    </citation>
    <scope>NUCLEOTIDE SEQUENCE</scope>
    <source>
        <strain evidence="2">G11</strain>
    </source>
</reference>
<name>A0A9P6NI81_9BASI</name>
<accession>A0A9P6NI81</accession>
<gene>
    <name evidence="2" type="ORF">CROQUDRAFT_672534</name>
</gene>
<sequence length="393" mass="45181">MTTHNSRPRSSLPRKRHASDLDRSHKLTIIYKNPIPSHNKLNLSRASGPSVPLSGLFHNEISYSDTIPSSKTYSDPQIILHPQDFVATETVSYVPVSESNLAQSTHLSDMLPNPSITSQRPLQAHLSTSVPSSLQRARDQLFRTKTTRCEFVIQKATLIRFTSASANRLTLENAHRQKSSSEGPSTTTTTTTDCFVDLKKRVQKNDLVDKDPLSQMRMVAIEMGVQNTRPKLISLQQAQLWDKLRRDRFKMKSSKLQLIPRRAQAQVRVHFDHDDNNHNQIRLGSEENHFLINDPISLSEEKLELFDEKENQTSYDQRVINSNRKRAIAVVSSQEDDKPNFYLSSSSSSKFESNSELIEIYKLKRRHSNNTISSNFQDHIPQRKRTYRFWNRS</sequence>
<feature type="region of interest" description="Disordered" evidence="1">
    <location>
        <begin position="1"/>
        <end position="20"/>
    </location>
</feature>
<feature type="region of interest" description="Disordered" evidence="1">
    <location>
        <begin position="172"/>
        <end position="191"/>
    </location>
</feature>
<evidence type="ECO:0000256" key="1">
    <source>
        <dbReference type="SAM" id="MobiDB-lite"/>
    </source>
</evidence>
<dbReference type="EMBL" id="MU167302">
    <property type="protein sequence ID" value="KAG0144110.1"/>
    <property type="molecule type" value="Genomic_DNA"/>
</dbReference>
<evidence type="ECO:0000313" key="2">
    <source>
        <dbReference type="EMBL" id="KAG0144110.1"/>
    </source>
</evidence>
<comment type="caution">
    <text evidence="2">The sequence shown here is derived from an EMBL/GenBank/DDBJ whole genome shotgun (WGS) entry which is preliminary data.</text>
</comment>
<dbReference type="AlphaFoldDB" id="A0A9P6NI81"/>
<organism evidence="2 3">
    <name type="scientific">Cronartium quercuum f. sp. fusiforme G11</name>
    <dbReference type="NCBI Taxonomy" id="708437"/>
    <lineage>
        <taxon>Eukaryota</taxon>
        <taxon>Fungi</taxon>
        <taxon>Dikarya</taxon>
        <taxon>Basidiomycota</taxon>
        <taxon>Pucciniomycotina</taxon>
        <taxon>Pucciniomycetes</taxon>
        <taxon>Pucciniales</taxon>
        <taxon>Coleosporiaceae</taxon>
        <taxon>Cronartium</taxon>
    </lineage>
</organism>
<evidence type="ECO:0000313" key="3">
    <source>
        <dbReference type="Proteomes" id="UP000886653"/>
    </source>
</evidence>
<protein>
    <submittedName>
        <fullName evidence="2">Uncharacterized protein</fullName>
    </submittedName>
</protein>